<dbReference type="EMBL" id="SNZH01000008">
    <property type="protein sequence ID" value="TDR42428.1"/>
    <property type="molecule type" value="Genomic_DNA"/>
</dbReference>
<feature type="region of interest" description="Disordered" evidence="1">
    <location>
        <begin position="56"/>
        <end position="92"/>
    </location>
</feature>
<feature type="compositionally biased region" description="Low complexity" evidence="1">
    <location>
        <begin position="56"/>
        <end position="72"/>
    </location>
</feature>
<feature type="signal peptide" evidence="2">
    <location>
        <begin position="1"/>
        <end position="19"/>
    </location>
</feature>
<dbReference type="Proteomes" id="UP000295293">
    <property type="component" value="Unassembled WGS sequence"/>
</dbReference>
<dbReference type="AlphaFoldDB" id="A0A4R6YV23"/>
<feature type="domain" description="DUF4124" evidence="3">
    <location>
        <begin position="11"/>
        <end position="61"/>
    </location>
</feature>
<keyword evidence="5" id="KW-1185">Reference proteome</keyword>
<proteinExistence type="predicted"/>
<evidence type="ECO:0000313" key="5">
    <source>
        <dbReference type="Proteomes" id="UP000295293"/>
    </source>
</evidence>
<dbReference type="InterPro" id="IPR025392">
    <property type="entry name" value="DUF4124"/>
</dbReference>
<feature type="region of interest" description="Disordered" evidence="1">
    <location>
        <begin position="151"/>
        <end position="181"/>
    </location>
</feature>
<evidence type="ECO:0000256" key="2">
    <source>
        <dbReference type="SAM" id="SignalP"/>
    </source>
</evidence>
<dbReference type="Pfam" id="PF13511">
    <property type="entry name" value="DUF4124"/>
    <property type="match status" value="1"/>
</dbReference>
<keyword evidence="2" id="KW-0732">Signal</keyword>
<reference evidence="4 5" key="1">
    <citation type="submission" date="2019-03" db="EMBL/GenBank/DDBJ databases">
        <title>Genomic Encyclopedia of Type Strains, Phase IV (KMG-IV): sequencing the most valuable type-strain genomes for metagenomic binning, comparative biology and taxonomic classification.</title>
        <authorList>
            <person name="Goeker M."/>
        </authorList>
    </citation>
    <scope>NUCLEOTIDE SEQUENCE [LARGE SCALE GENOMIC DNA]</scope>
    <source>
        <strain evidence="4 5">DSM 21667</strain>
    </source>
</reference>
<sequence length="181" mass="19389">MYRFAMLCAVLLPAAPSFAASVYKCTDAEGHIAYQAVPCAAHLSSRVMTLRAPPAAAAAPPVSDSGASARPSRPARPKPRRPREATATSAPSWQCRISNGEVFYQHSPCPDRVTASAELRDAATRGRRRGAPAALAVSARPLTREEACRLIHAPSASDRAGHERDEDVGTYERNLGRDPCR</sequence>
<dbReference type="RefSeq" id="WP_166654085.1">
    <property type="nucleotide sequence ID" value="NZ_SNZH01000008.1"/>
</dbReference>
<comment type="caution">
    <text evidence="4">The sequence shown here is derived from an EMBL/GenBank/DDBJ whole genome shotgun (WGS) entry which is preliminary data.</text>
</comment>
<accession>A0A4R6YV23</accession>
<evidence type="ECO:0000256" key="1">
    <source>
        <dbReference type="SAM" id="MobiDB-lite"/>
    </source>
</evidence>
<evidence type="ECO:0000259" key="3">
    <source>
        <dbReference type="Pfam" id="PF13511"/>
    </source>
</evidence>
<gene>
    <name evidence="4" type="ORF">DFR29_10811</name>
</gene>
<name>A0A4R6YV23_9GAMM</name>
<protein>
    <submittedName>
        <fullName evidence="4">Uncharacterized protein DUF4124</fullName>
    </submittedName>
</protein>
<evidence type="ECO:0000313" key="4">
    <source>
        <dbReference type="EMBL" id="TDR42428.1"/>
    </source>
</evidence>
<organism evidence="4 5">
    <name type="scientific">Tahibacter aquaticus</name>
    <dbReference type="NCBI Taxonomy" id="520092"/>
    <lineage>
        <taxon>Bacteria</taxon>
        <taxon>Pseudomonadati</taxon>
        <taxon>Pseudomonadota</taxon>
        <taxon>Gammaproteobacteria</taxon>
        <taxon>Lysobacterales</taxon>
        <taxon>Rhodanobacteraceae</taxon>
        <taxon>Tahibacter</taxon>
    </lineage>
</organism>
<feature type="chain" id="PRO_5020955853" evidence="2">
    <location>
        <begin position="20"/>
        <end position="181"/>
    </location>
</feature>